<dbReference type="NCBIfam" id="TIGR00096">
    <property type="entry name" value="16S rRNA (cytidine(1402)-2'-O)-methyltransferase"/>
    <property type="match status" value="1"/>
</dbReference>
<dbReference type="EMBL" id="MEYV01000018">
    <property type="protein sequence ID" value="OGD39802.1"/>
    <property type="molecule type" value="Genomic_DNA"/>
</dbReference>
<evidence type="ECO:0000256" key="3">
    <source>
        <dbReference type="ARBA" id="ARBA00022603"/>
    </source>
</evidence>
<keyword evidence="3 6" id="KW-0489">Methyltransferase</keyword>
<dbReference type="InterPro" id="IPR014776">
    <property type="entry name" value="4pyrrole_Mease_sub2"/>
</dbReference>
<evidence type="ECO:0000259" key="7">
    <source>
        <dbReference type="Pfam" id="PF00590"/>
    </source>
</evidence>
<evidence type="ECO:0000313" key="8">
    <source>
        <dbReference type="EMBL" id="OGD39802.1"/>
    </source>
</evidence>
<sequence>MIATPIGNLEDITLRAVEVMKSTDLIVAEDTRTARNLLGRFGIGKPIISYFARSPEAKIREIIDYIKNGKNIAYVSEAGTPGISDPGQKLVSAAVKEDIVVVPIPGASALTAALSVSGFDTSRFIFFGFPPAKKGREKFFKEAASIGSVVILYESPHRIIKTLGQLEAFIVQRQVMVARELTKKFETIYRGTISEILKRLKPEEIRGEFVIVLDKTSK</sequence>
<dbReference type="Gene3D" id="3.30.950.10">
    <property type="entry name" value="Methyltransferase, Cobalt-precorrin-4 Transmethylase, Domain 2"/>
    <property type="match status" value="1"/>
</dbReference>
<feature type="domain" description="Tetrapyrrole methylase" evidence="7">
    <location>
        <begin position="2"/>
        <end position="196"/>
    </location>
</feature>
<proteinExistence type="inferred from homology"/>
<dbReference type="Proteomes" id="UP000177197">
    <property type="component" value="Unassembled WGS sequence"/>
</dbReference>
<dbReference type="GO" id="GO:0005737">
    <property type="term" value="C:cytoplasm"/>
    <property type="evidence" value="ECO:0007669"/>
    <property type="project" value="UniProtKB-SubCell"/>
</dbReference>
<keyword evidence="1 6" id="KW-0963">Cytoplasm</keyword>
<organism evidence="8 9">
    <name type="scientific">Candidatus Azambacteria bacterium RIFCSPLOWO2_02_FULL_44_14</name>
    <dbReference type="NCBI Taxonomy" id="1797306"/>
    <lineage>
        <taxon>Bacteria</taxon>
        <taxon>Candidatus Azamiibacteriota</taxon>
    </lineage>
</organism>
<dbReference type="InterPro" id="IPR014777">
    <property type="entry name" value="4pyrrole_Mease_sub1"/>
</dbReference>
<dbReference type="FunFam" id="3.30.950.10:FF:000002">
    <property type="entry name" value="Ribosomal RNA small subunit methyltransferase I"/>
    <property type="match status" value="1"/>
</dbReference>
<accession>A0A1F5CAC2</accession>
<keyword evidence="2 6" id="KW-0698">rRNA processing</keyword>
<dbReference type="AlphaFoldDB" id="A0A1F5CAC2"/>
<dbReference type="Gene3D" id="3.40.1010.10">
    <property type="entry name" value="Cobalt-precorrin-4 Transmethylase, Domain 1"/>
    <property type="match status" value="1"/>
</dbReference>
<evidence type="ECO:0000256" key="5">
    <source>
        <dbReference type="ARBA" id="ARBA00022691"/>
    </source>
</evidence>
<comment type="similarity">
    <text evidence="6">Belongs to the methyltransferase superfamily. RsmI family.</text>
</comment>
<keyword evidence="4 6" id="KW-0808">Transferase</keyword>
<evidence type="ECO:0000256" key="1">
    <source>
        <dbReference type="ARBA" id="ARBA00022490"/>
    </source>
</evidence>
<dbReference type="SUPFAM" id="SSF53790">
    <property type="entry name" value="Tetrapyrrole methylase"/>
    <property type="match status" value="1"/>
</dbReference>
<dbReference type="InterPro" id="IPR035996">
    <property type="entry name" value="4pyrrol_Methylase_sf"/>
</dbReference>
<protein>
    <recommendedName>
        <fullName evidence="6">Ribosomal RNA small subunit methyltransferase I</fullName>
        <ecNumber evidence="6">2.1.1.198</ecNumber>
    </recommendedName>
    <alternativeName>
        <fullName evidence="6">16S rRNA 2'-O-ribose C1402 methyltransferase</fullName>
    </alternativeName>
    <alternativeName>
        <fullName evidence="6">rRNA (cytidine-2'-O-)-methyltransferase RsmI</fullName>
    </alternativeName>
</protein>
<dbReference type="PIRSF" id="PIRSF005917">
    <property type="entry name" value="MTase_YraL"/>
    <property type="match status" value="1"/>
</dbReference>
<dbReference type="PANTHER" id="PTHR46111">
    <property type="entry name" value="RIBOSOMAL RNA SMALL SUBUNIT METHYLTRANSFERASE I"/>
    <property type="match status" value="1"/>
</dbReference>
<dbReference type="InterPro" id="IPR008189">
    <property type="entry name" value="rRNA_ssu_MeTfrase_I"/>
</dbReference>
<reference evidence="8 9" key="1">
    <citation type="journal article" date="2016" name="Nat. Commun.">
        <title>Thousands of microbial genomes shed light on interconnected biogeochemical processes in an aquifer system.</title>
        <authorList>
            <person name="Anantharaman K."/>
            <person name="Brown C.T."/>
            <person name="Hug L.A."/>
            <person name="Sharon I."/>
            <person name="Castelle C.J."/>
            <person name="Probst A.J."/>
            <person name="Thomas B.C."/>
            <person name="Singh A."/>
            <person name="Wilkins M.J."/>
            <person name="Karaoz U."/>
            <person name="Brodie E.L."/>
            <person name="Williams K.H."/>
            <person name="Hubbard S.S."/>
            <person name="Banfield J.F."/>
        </authorList>
    </citation>
    <scope>NUCLEOTIDE SEQUENCE [LARGE SCALE GENOMIC DNA]</scope>
</reference>
<name>A0A1F5CAC2_9BACT</name>
<evidence type="ECO:0000313" key="9">
    <source>
        <dbReference type="Proteomes" id="UP000177197"/>
    </source>
</evidence>
<comment type="caution">
    <text evidence="8">The sequence shown here is derived from an EMBL/GenBank/DDBJ whole genome shotgun (WGS) entry which is preliminary data.</text>
</comment>
<evidence type="ECO:0000256" key="6">
    <source>
        <dbReference type="HAMAP-Rule" id="MF_01877"/>
    </source>
</evidence>
<gene>
    <name evidence="6" type="primary">rsmI</name>
    <name evidence="8" type="ORF">A3I30_02150</name>
</gene>
<dbReference type="EC" id="2.1.1.198" evidence="6"/>
<comment type="function">
    <text evidence="6">Catalyzes the 2'-O-methylation of the ribose of cytidine 1402 (C1402) in 16S rRNA.</text>
</comment>
<keyword evidence="5 6" id="KW-0949">S-adenosyl-L-methionine</keyword>
<comment type="subcellular location">
    <subcellularLocation>
        <location evidence="6">Cytoplasm</location>
    </subcellularLocation>
</comment>
<dbReference type="GO" id="GO:0070677">
    <property type="term" value="F:rRNA (cytosine-2'-O-)-methyltransferase activity"/>
    <property type="evidence" value="ECO:0007669"/>
    <property type="project" value="UniProtKB-UniRule"/>
</dbReference>
<evidence type="ECO:0000256" key="2">
    <source>
        <dbReference type="ARBA" id="ARBA00022552"/>
    </source>
</evidence>
<dbReference type="HAMAP" id="MF_01877">
    <property type="entry name" value="16SrRNA_methyltr_I"/>
    <property type="match status" value="1"/>
</dbReference>
<dbReference type="Pfam" id="PF00590">
    <property type="entry name" value="TP_methylase"/>
    <property type="match status" value="1"/>
</dbReference>
<dbReference type="PANTHER" id="PTHR46111:SF1">
    <property type="entry name" value="RIBOSOMAL RNA SMALL SUBUNIT METHYLTRANSFERASE I"/>
    <property type="match status" value="1"/>
</dbReference>
<evidence type="ECO:0000256" key="4">
    <source>
        <dbReference type="ARBA" id="ARBA00022679"/>
    </source>
</evidence>
<dbReference type="CDD" id="cd11648">
    <property type="entry name" value="RsmI"/>
    <property type="match status" value="1"/>
</dbReference>
<dbReference type="InterPro" id="IPR000878">
    <property type="entry name" value="4pyrrol_Mease"/>
</dbReference>
<comment type="catalytic activity">
    <reaction evidence="6">
        <text>cytidine(1402) in 16S rRNA + S-adenosyl-L-methionine = 2'-O-methylcytidine(1402) in 16S rRNA + S-adenosyl-L-homocysteine + H(+)</text>
        <dbReference type="Rhea" id="RHEA:42924"/>
        <dbReference type="Rhea" id="RHEA-COMP:10285"/>
        <dbReference type="Rhea" id="RHEA-COMP:10286"/>
        <dbReference type="ChEBI" id="CHEBI:15378"/>
        <dbReference type="ChEBI" id="CHEBI:57856"/>
        <dbReference type="ChEBI" id="CHEBI:59789"/>
        <dbReference type="ChEBI" id="CHEBI:74495"/>
        <dbReference type="ChEBI" id="CHEBI:82748"/>
        <dbReference type="EC" id="2.1.1.198"/>
    </reaction>
</comment>